<name>A0A369MLJ1_EGGLN</name>
<dbReference type="EMBL" id="PPTU01000001">
    <property type="protein sequence ID" value="RDB73566.1"/>
    <property type="molecule type" value="Genomic_DNA"/>
</dbReference>
<keyword evidence="1" id="KW-0812">Transmembrane</keyword>
<dbReference type="GeneID" id="69510884"/>
<accession>A0A369MLJ1</accession>
<feature type="transmembrane region" description="Helical" evidence="1">
    <location>
        <begin position="103"/>
        <end position="124"/>
    </location>
</feature>
<evidence type="ECO:0000313" key="3">
    <source>
        <dbReference type="Proteomes" id="UP000253970"/>
    </source>
</evidence>
<feature type="transmembrane region" description="Helical" evidence="1">
    <location>
        <begin position="164"/>
        <end position="180"/>
    </location>
</feature>
<evidence type="ECO:0000256" key="1">
    <source>
        <dbReference type="SAM" id="Phobius"/>
    </source>
</evidence>
<dbReference type="Proteomes" id="UP000253970">
    <property type="component" value="Unassembled WGS sequence"/>
</dbReference>
<organism evidence="2 3">
    <name type="scientific">Eggerthella lenta</name>
    <name type="common">Eubacterium lentum</name>
    <dbReference type="NCBI Taxonomy" id="84112"/>
    <lineage>
        <taxon>Bacteria</taxon>
        <taxon>Bacillati</taxon>
        <taxon>Actinomycetota</taxon>
        <taxon>Coriobacteriia</taxon>
        <taxon>Eggerthellales</taxon>
        <taxon>Eggerthellaceae</taxon>
        <taxon>Eggerthella</taxon>
    </lineage>
</organism>
<gene>
    <name evidence="2" type="ORF">C1875_01545</name>
</gene>
<proteinExistence type="predicted"/>
<dbReference type="AlphaFoldDB" id="A0A369MLJ1"/>
<feature type="transmembrane region" description="Helical" evidence="1">
    <location>
        <begin position="136"/>
        <end position="157"/>
    </location>
</feature>
<dbReference type="RefSeq" id="WP_114532520.1">
    <property type="nucleotide sequence ID" value="NZ_CP089331.1"/>
</dbReference>
<reference evidence="2 3" key="1">
    <citation type="journal article" date="2018" name="Elife">
        <title>Discovery and characterization of a prevalent human gut bacterial enzyme sufficient for the inactivation of a family of plant toxins.</title>
        <authorList>
            <person name="Koppel N."/>
            <person name="Bisanz J.E."/>
            <person name="Pandelia M.E."/>
            <person name="Turnbaugh P.J."/>
            <person name="Balskus E.P."/>
        </authorList>
    </citation>
    <scope>NUCLEOTIDE SEQUENCE [LARGE SCALE GENOMIC DNA]</scope>
    <source>
        <strain evidence="2 3">W1 BHI 6</strain>
    </source>
</reference>
<feature type="transmembrane region" description="Helical" evidence="1">
    <location>
        <begin position="30"/>
        <end position="53"/>
    </location>
</feature>
<keyword evidence="1" id="KW-0472">Membrane</keyword>
<protein>
    <submittedName>
        <fullName evidence="2">Uncharacterized protein</fullName>
    </submittedName>
</protein>
<comment type="caution">
    <text evidence="2">The sequence shown here is derived from an EMBL/GenBank/DDBJ whole genome shotgun (WGS) entry which is preliminary data.</text>
</comment>
<sequence>MGASDRAARGGSASGAWWALLDAQARRVRVVGIAVPLATAALVAIAGSCWALAAGPASAALAMLGIMPFYAAAAGMCAAAVFTGDTLVELHASTPMEFRTVQTMRAAVLLVAAAVGGFALFASLHLAGAIYGDAGWVGALSPAGGAALMVLVAYAAALSGSTRATTLVVMLVWLFFALIWDPNTASMPALQRGLPLLVLLAVGACAWHALGSPERVWRKLGGAR</sequence>
<feature type="transmembrane region" description="Helical" evidence="1">
    <location>
        <begin position="192"/>
        <end position="210"/>
    </location>
</feature>
<keyword evidence="1" id="KW-1133">Transmembrane helix</keyword>
<evidence type="ECO:0000313" key="2">
    <source>
        <dbReference type="EMBL" id="RDB73566.1"/>
    </source>
</evidence>
<feature type="transmembrane region" description="Helical" evidence="1">
    <location>
        <begin position="59"/>
        <end position="82"/>
    </location>
</feature>